<dbReference type="AlphaFoldDB" id="A0A164YZB5"/>
<dbReference type="Pfam" id="PF05787">
    <property type="entry name" value="PhoX"/>
    <property type="match status" value="1"/>
</dbReference>
<reference evidence="2" key="1">
    <citation type="submission" date="2016-02" db="EMBL/GenBank/DDBJ databases">
        <authorList>
            <person name="liu f."/>
        </authorList>
    </citation>
    <scope>NUCLEOTIDE SEQUENCE [LARGE SCALE GENOMIC DNA]</scope>
</reference>
<dbReference type="InterPro" id="IPR008557">
    <property type="entry name" value="PhoX"/>
</dbReference>
<accession>A0A164YZB5</accession>
<evidence type="ECO:0000313" key="2">
    <source>
        <dbReference type="Proteomes" id="UP000182631"/>
    </source>
</evidence>
<name>A0A164YZB5_9SYNE</name>
<gene>
    <name evidence="1" type="ORF">FLM9_1660</name>
</gene>
<dbReference type="PANTHER" id="PTHR35399:SF2">
    <property type="entry name" value="DUF839 DOMAIN-CONTAINING PROTEIN"/>
    <property type="match status" value="1"/>
</dbReference>
<organism evidence="1 2">
    <name type="scientific">Candidatus Synechococcus spongiarum</name>
    <dbReference type="NCBI Taxonomy" id="431041"/>
    <lineage>
        <taxon>Bacteria</taxon>
        <taxon>Bacillati</taxon>
        <taxon>Cyanobacteriota</taxon>
        <taxon>Cyanophyceae</taxon>
        <taxon>Synechococcales</taxon>
        <taxon>Synechococcaceae</taxon>
        <taxon>Synechococcus</taxon>
    </lineage>
</organism>
<proteinExistence type="predicted"/>
<protein>
    <submittedName>
        <fullName evidence="1">Putative phosphatase</fullName>
    </submittedName>
</protein>
<keyword evidence="2" id="KW-1185">Reference proteome</keyword>
<dbReference type="EMBL" id="FITM01000179">
    <property type="protein sequence ID" value="SAY39497.1"/>
    <property type="molecule type" value="Genomic_DNA"/>
</dbReference>
<dbReference type="Proteomes" id="UP000182631">
    <property type="component" value="Unassembled WGS sequence"/>
</dbReference>
<dbReference type="OrthoDB" id="9801383at2"/>
<sequence>MNAHGVSVMEIRRGAQGWRVVNDFPLNRRITLQSPMDITGPGRGHDLLKTQADPQAVVALGTFNNCGNGRTPWGTYLTCEENFHIYFHSPSNPDWTPQPRPETLRLQGRQRPLWLGHGGGAF</sequence>
<dbReference type="PANTHER" id="PTHR35399">
    <property type="entry name" value="SLR8030 PROTEIN"/>
    <property type="match status" value="1"/>
</dbReference>
<evidence type="ECO:0000313" key="1">
    <source>
        <dbReference type="EMBL" id="SAY39497.1"/>
    </source>
</evidence>
<dbReference type="RefSeq" id="WP_074458010.1">
    <property type="nucleotide sequence ID" value="NZ_FITM01000179.1"/>
</dbReference>